<evidence type="ECO:0000313" key="2">
    <source>
        <dbReference type="Proteomes" id="UP001185092"/>
    </source>
</evidence>
<organism evidence="1 2">
    <name type="scientific">Aureibacter tunicatorum</name>
    <dbReference type="NCBI Taxonomy" id="866807"/>
    <lineage>
        <taxon>Bacteria</taxon>
        <taxon>Pseudomonadati</taxon>
        <taxon>Bacteroidota</taxon>
        <taxon>Cytophagia</taxon>
        <taxon>Cytophagales</taxon>
        <taxon>Persicobacteraceae</taxon>
        <taxon>Aureibacter</taxon>
    </lineage>
</organism>
<evidence type="ECO:0000313" key="1">
    <source>
        <dbReference type="EMBL" id="MDR6242008.1"/>
    </source>
</evidence>
<keyword evidence="2" id="KW-1185">Reference proteome</keyword>
<dbReference type="Proteomes" id="UP001185092">
    <property type="component" value="Unassembled WGS sequence"/>
</dbReference>
<reference evidence="1" key="1">
    <citation type="submission" date="2023-07" db="EMBL/GenBank/DDBJ databases">
        <title>Genomic Encyclopedia of Type Strains, Phase IV (KMG-IV): sequencing the most valuable type-strain genomes for metagenomic binning, comparative biology and taxonomic classification.</title>
        <authorList>
            <person name="Goeker M."/>
        </authorList>
    </citation>
    <scope>NUCLEOTIDE SEQUENCE</scope>
    <source>
        <strain evidence="1">DSM 26174</strain>
    </source>
</reference>
<evidence type="ECO:0008006" key="3">
    <source>
        <dbReference type="Google" id="ProtNLM"/>
    </source>
</evidence>
<dbReference type="RefSeq" id="WP_309943292.1">
    <property type="nucleotide sequence ID" value="NZ_AP025308.1"/>
</dbReference>
<dbReference type="EMBL" id="JAVDQD010000015">
    <property type="protein sequence ID" value="MDR6242008.1"/>
    <property type="molecule type" value="Genomic_DNA"/>
</dbReference>
<dbReference type="Pfam" id="PF13585">
    <property type="entry name" value="CHU_C"/>
    <property type="match status" value="1"/>
</dbReference>
<accession>A0AAE4BVT1</accession>
<protein>
    <recommendedName>
        <fullName evidence="3">Gliding motility-associated C-terminal domain-containing protein</fullName>
    </recommendedName>
</protein>
<proteinExistence type="predicted"/>
<name>A0AAE4BVT1_9BACT</name>
<comment type="caution">
    <text evidence="1">The sequence shown here is derived from an EMBL/GenBank/DDBJ whole genome shotgun (WGS) entry which is preliminary data.</text>
</comment>
<sequence>MKEAILCITCLFGLIKSFGQVVNTGIPWSNSAEVKMNMEVLNQGELHNKGDLHVAKDWDNQAAFDDEGKFYVVGTNSQSIEHGRNNFNRLIINNSGSEISIRGTIGIMTNLSMINGFVNITETDTLFIYENAIVQGGSQNAYIDGRLYHEGLGEKWFPIGKGDFYLPVKMNIEKADNLMLSMEAFDDNTGAQAGLNVDFVDESAYWEKRKVRGNLEEAYIELPYYFEDPLDVDQLNYVIVTEALGLPGPFYKIGNGGVTGDGQEGFVRSGNTISSGERYLYAVGLGAKFEQYRIVIPNALAPSAENYENQRIKIYSEDIESEDFLFVVYDKTGNMVYETTVLDQMLQEGWNGQKFNTDVMMRNGVYDYVLKCTLKSGRRIERKGIVNLIN</sequence>
<gene>
    <name evidence="1" type="ORF">HNQ88_005095</name>
</gene>
<dbReference type="AlphaFoldDB" id="A0AAE4BVT1"/>